<dbReference type="EMBL" id="CP003156">
    <property type="protein sequence ID" value="AEV34167.1"/>
    <property type="molecule type" value="Genomic_DNA"/>
</dbReference>
<keyword evidence="1" id="KW-0732">Signal</keyword>
<name>G8R3T0_OWEHD</name>
<feature type="chain" id="PRO_5003515399" evidence="1">
    <location>
        <begin position="22"/>
        <end position="125"/>
    </location>
</feature>
<dbReference type="HOGENOM" id="CLU_1990421_0_0_10"/>
<dbReference type="AlphaFoldDB" id="G8R3T0"/>
<evidence type="ECO:0000313" key="2">
    <source>
        <dbReference type="EMBL" id="AEV34167.1"/>
    </source>
</evidence>
<dbReference type="RefSeq" id="WP_014203514.1">
    <property type="nucleotide sequence ID" value="NC_016599.1"/>
</dbReference>
<feature type="signal peptide" evidence="1">
    <location>
        <begin position="1"/>
        <end position="21"/>
    </location>
</feature>
<gene>
    <name evidence="2" type="ordered locus">Oweho_3216</name>
</gene>
<accession>G8R3T0</accession>
<keyword evidence="3" id="KW-1185">Reference proteome</keyword>
<evidence type="ECO:0000256" key="1">
    <source>
        <dbReference type="SAM" id="SignalP"/>
    </source>
</evidence>
<reference evidence="2 3" key="1">
    <citation type="journal article" date="2012" name="Stand. Genomic Sci.">
        <title>Genome sequence of the orange-pigmented seawater bacterium Owenweeksia hongkongensis type strain (UST20020801(T)).</title>
        <authorList>
            <person name="Riedel T."/>
            <person name="Held B."/>
            <person name="Nolan M."/>
            <person name="Lucas S."/>
            <person name="Lapidus A."/>
            <person name="Tice H."/>
            <person name="Del Rio T.G."/>
            <person name="Cheng J.F."/>
            <person name="Han C."/>
            <person name="Tapia R."/>
            <person name="Goodwin L.A."/>
            <person name="Pitluck S."/>
            <person name="Liolios K."/>
            <person name="Mavromatis K."/>
            <person name="Pagani I."/>
            <person name="Ivanova N."/>
            <person name="Mikhailova N."/>
            <person name="Pati A."/>
            <person name="Chen A."/>
            <person name="Palaniappan K."/>
            <person name="Rohde M."/>
            <person name="Tindall B.J."/>
            <person name="Detter J.C."/>
            <person name="Goker M."/>
            <person name="Woyke T."/>
            <person name="Bristow J."/>
            <person name="Eisen J.A."/>
            <person name="Markowitz V."/>
            <person name="Hugenholtz P."/>
            <person name="Klenk H.P."/>
            <person name="Kyrpides N.C."/>
        </authorList>
    </citation>
    <scope>NUCLEOTIDE SEQUENCE</scope>
    <source>
        <strain evidence="3">DSM 17368 / JCM 12287 / NRRL B-23963</strain>
    </source>
</reference>
<dbReference type="STRING" id="926562.Oweho_3216"/>
<proteinExistence type="predicted"/>
<protein>
    <submittedName>
        <fullName evidence="2">Uncharacterized protein</fullName>
    </submittedName>
</protein>
<sequence>MKKGVVFLVGMFMCIAFQCTSQDSAVIVQNFMGEGTYNIMRETVYDCESLTLSKMIIERDVSDVQINRFATRKDMGIYKDVQEGDFLLFNAYTEPVLEEYPNFNYGGFSPLFWSDFHPERDTVIQ</sequence>
<dbReference type="Proteomes" id="UP000005631">
    <property type="component" value="Chromosome"/>
</dbReference>
<dbReference type="KEGG" id="oho:Oweho_3216"/>
<organism evidence="2 3">
    <name type="scientific">Owenweeksia hongkongensis (strain DSM 17368 / CIP 108786 / JCM 12287 / NRRL B-23963 / UST20020801)</name>
    <dbReference type="NCBI Taxonomy" id="926562"/>
    <lineage>
        <taxon>Bacteria</taxon>
        <taxon>Pseudomonadati</taxon>
        <taxon>Bacteroidota</taxon>
        <taxon>Flavobacteriia</taxon>
        <taxon>Flavobacteriales</taxon>
        <taxon>Owenweeksiaceae</taxon>
        <taxon>Owenweeksia</taxon>
    </lineage>
</organism>
<evidence type="ECO:0000313" key="3">
    <source>
        <dbReference type="Proteomes" id="UP000005631"/>
    </source>
</evidence>